<dbReference type="Proteomes" id="UP000001934">
    <property type="component" value="Plasmid pAYWB-IV"/>
</dbReference>
<dbReference type="KEGG" id="ayw:AYWB_pIV02"/>
<dbReference type="HOGENOM" id="CLU_1683045_0_0_14"/>
<reference evidence="2 3" key="1">
    <citation type="journal article" date="2006" name="J. Bacteriol.">
        <title>Living with genome instability: the adaptation of phytoplasmas to diverse environments of their insect and plant hosts.</title>
        <authorList>
            <person name="Bai X."/>
            <person name="Zhang J."/>
            <person name="Ewing A."/>
            <person name="Miller S.A."/>
            <person name="Jancso Radek A."/>
            <person name="Shevchenko D.V."/>
            <person name="Tsukerman K."/>
            <person name="Walunas T."/>
            <person name="Lapidus A."/>
            <person name="Campbell J.W."/>
            <person name="Hogenhout S.A."/>
        </authorList>
    </citation>
    <scope>NUCLEOTIDE SEQUENCE [LARGE SCALE GENOMIC DNA]</scope>
    <source>
        <strain evidence="2 3">AYWB</strain>
    </source>
</reference>
<organism evidence="2 3">
    <name type="scientific">Aster yellows witches'-broom phytoplasma (strain AYWB)</name>
    <dbReference type="NCBI Taxonomy" id="322098"/>
    <lineage>
        <taxon>Bacteria</taxon>
        <taxon>Bacillati</taxon>
        <taxon>Mycoplasmatota</taxon>
        <taxon>Mollicutes</taxon>
        <taxon>Acholeplasmatales</taxon>
        <taxon>Acholeplasmataceae</taxon>
        <taxon>Candidatus Phytoplasma</taxon>
        <taxon>16SrI (Aster yellows group)</taxon>
    </lineage>
</organism>
<evidence type="ECO:0000313" key="2">
    <source>
        <dbReference type="EMBL" id="ABC65806.1"/>
    </source>
</evidence>
<keyword evidence="1" id="KW-0472">Membrane</keyword>
<dbReference type="RefSeq" id="WP_011412966.1">
    <property type="nucleotide sequence ID" value="NC_007720.1"/>
</dbReference>
<gene>
    <name evidence="2" type="ordered locus">AYWB_pIV02</name>
</gene>
<sequence length="156" mass="18704">MQNLNLNIDAFIDKINYYVTYIITFLKYVFNSIIAIKNVDFSLFNIPNSIGIICHFLFAIFCILIFITLLVFLGSIWNIIKTIIKWILYPFKLLFKLIKWIFSPKSELKQPIKTNNLNQYDLNKLQRKINDLEYKLNLQKRQNVIKPFENKYQKRG</sequence>
<feature type="transmembrane region" description="Helical" evidence="1">
    <location>
        <begin position="56"/>
        <end position="77"/>
    </location>
</feature>
<keyword evidence="1" id="KW-0812">Transmembrane</keyword>
<keyword evidence="3" id="KW-1185">Reference proteome</keyword>
<feature type="transmembrane region" description="Helical" evidence="1">
    <location>
        <begin position="15"/>
        <end position="36"/>
    </location>
</feature>
<keyword evidence="1" id="KW-1133">Transmembrane helix</keyword>
<dbReference type="PhylomeDB" id="Q2NID7"/>
<dbReference type="AlphaFoldDB" id="Q2NID7"/>
<protein>
    <submittedName>
        <fullName evidence="2">Uncharacterized protein</fullName>
    </submittedName>
</protein>
<proteinExistence type="predicted"/>
<dbReference type="EMBL" id="CP000065">
    <property type="protein sequence ID" value="ABC65806.1"/>
    <property type="molecule type" value="Genomic_DNA"/>
</dbReference>
<geneLocation type="plasmid" evidence="2 3">
    <name>pAYWB-IV</name>
</geneLocation>
<evidence type="ECO:0000256" key="1">
    <source>
        <dbReference type="SAM" id="Phobius"/>
    </source>
</evidence>
<accession>Q2NID7</accession>
<name>Q2NID7_AYWBP</name>
<keyword evidence="2" id="KW-0614">Plasmid</keyword>
<evidence type="ECO:0000313" key="3">
    <source>
        <dbReference type="Proteomes" id="UP000001934"/>
    </source>
</evidence>